<evidence type="ECO:0000256" key="4">
    <source>
        <dbReference type="ARBA" id="ARBA00022475"/>
    </source>
</evidence>
<keyword evidence="3" id="KW-0813">Transport</keyword>
<keyword evidence="10" id="KW-1185">Reference proteome</keyword>
<comment type="similarity">
    <text evidence="2">Belongs to the auxin efflux carrier (TC 2.A.69) family.</text>
</comment>
<keyword evidence="6 8" id="KW-1133">Transmembrane helix</keyword>
<dbReference type="InterPro" id="IPR004776">
    <property type="entry name" value="Mem_transp_PIN-like"/>
</dbReference>
<feature type="transmembrane region" description="Helical" evidence="8">
    <location>
        <begin position="287"/>
        <end position="306"/>
    </location>
</feature>
<feature type="transmembrane region" description="Helical" evidence="8">
    <location>
        <begin position="157"/>
        <end position="176"/>
    </location>
</feature>
<evidence type="ECO:0000256" key="8">
    <source>
        <dbReference type="SAM" id="Phobius"/>
    </source>
</evidence>
<evidence type="ECO:0000313" key="10">
    <source>
        <dbReference type="Proteomes" id="UP000743899"/>
    </source>
</evidence>
<evidence type="ECO:0000313" key="9">
    <source>
        <dbReference type="EMBL" id="NCU18428.1"/>
    </source>
</evidence>
<feature type="transmembrane region" description="Helical" evidence="8">
    <location>
        <begin position="97"/>
        <end position="117"/>
    </location>
</feature>
<feature type="transmembrane region" description="Helical" evidence="8">
    <location>
        <begin position="226"/>
        <end position="247"/>
    </location>
</feature>
<evidence type="ECO:0000256" key="2">
    <source>
        <dbReference type="ARBA" id="ARBA00010145"/>
    </source>
</evidence>
<name>A0ABX0AB74_9BACI</name>
<feature type="transmembrane region" description="Helical" evidence="8">
    <location>
        <begin position="253"/>
        <end position="275"/>
    </location>
</feature>
<feature type="transmembrane region" description="Helical" evidence="8">
    <location>
        <begin position="129"/>
        <end position="148"/>
    </location>
</feature>
<dbReference type="Pfam" id="PF03547">
    <property type="entry name" value="Mem_trans"/>
    <property type="match status" value="2"/>
</dbReference>
<dbReference type="Proteomes" id="UP000743899">
    <property type="component" value="Unassembled WGS sequence"/>
</dbReference>
<comment type="caution">
    <text evidence="9">The sequence shown here is derived from an EMBL/GenBank/DDBJ whole genome shotgun (WGS) entry which is preliminary data.</text>
</comment>
<proteinExistence type="inferred from homology"/>
<reference evidence="9 10" key="1">
    <citation type="submission" date="2020-01" db="EMBL/GenBank/DDBJ databases">
        <title>A novel Bacillus sp. from Pasinler.</title>
        <authorList>
            <person name="Adiguzel A."/>
            <person name="Ay H."/>
            <person name="Baltaci M.O."/>
        </authorList>
    </citation>
    <scope>NUCLEOTIDE SEQUENCE [LARGE SCALE GENOMIC DNA]</scope>
    <source>
        <strain evidence="9 10">P1</strain>
    </source>
</reference>
<feature type="transmembrane region" description="Helical" evidence="8">
    <location>
        <begin position="6"/>
        <end position="29"/>
    </location>
</feature>
<dbReference type="RefSeq" id="WP_161921257.1">
    <property type="nucleotide sequence ID" value="NZ_JAACYS010000060.1"/>
</dbReference>
<dbReference type="PANTHER" id="PTHR36838">
    <property type="entry name" value="AUXIN EFFLUX CARRIER FAMILY PROTEIN"/>
    <property type="match status" value="1"/>
</dbReference>
<gene>
    <name evidence="9" type="ORF">GW534_11955</name>
</gene>
<evidence type="ECO:0000256" key="3">
    <source>
        <dbReference type="ARBA" id="ARBA00022448"/>
    </source>
</evidence>
<sequence>MIETVIHTIFNAIVPLSIPVIAGAFLVYFQNLNIKPILTVVLYFLTPGLIFDTILKADIYFREVLDTVLYSSLYILLMWFVALLISKLFKLPAPESAGLTLMSTFTNSVNYGLPLILLTFGQVGLEKAAVYVILQTILVNTIGVFFAARSHFSAKDAFISIFKLPAVYAVLLVLPFKMFNWDLPNGFEIGFEMVAMSYSPIVLCVLGAQMMRVTRTKLEKHVQTTYYLGLIIRTFIAPIVAFLALFILNIDGILASVFFILSCMPVAVNAAILAEKFDASPLAVSKAIFWTTLASFIVLPICIVIIS</sequence>
<accession>A0ABX0AB74</accession>
<protein>
    <submittedName>
        <fullName evidence="9">AEC family transporter</fullName>
    </submittedName>
</protein>
<evidence type="ECO:0000256" key="6">
    <source>
        <dbReference type="ARBA" id="ARBA00022989"/>
    </source>
</evidence>
<keyword evidence="5 8" id="KW-0812">Transmembrane</keyword>
<evidence type="ECO:0000256" key="7">
    <source>
        <dbReference type="ARBA" id="ARBA00023136"/>
    </source>
</evidence>
<feature type="transmembrane region" description="Helical" evidence="8">
    <location>
        <begin position="36"/>
        <end position="55"/>
    </location>
</feature>
<dbReference type="PANTHER" id="PTHR36838:SF1">
    <property type="entry name" value="SLR1864 PROTEIN"/>
    <property type="match status" value="1"/>
</dbReference>
<dbReference type="EMBL" id="JAACYS010000060">
    <property type="protein sequence ID" value="NCU18428.1"/>
    <property type="molecule type" value="Genomic_DNA"/>
</dbReference>
<keyword evidence="7 8" id="KW-0472">Membrane</keyword>
<feature type="transmembrane region" description="Helical" evidence="8">
    <location>
        <begin position="67"/>
        <end position="85"/>
    </location>
</feature>
<evidence type="ECO:0000256" key="5">
    <source>
        <dbReference type="ARBA" id="ARBA00022692"/>
    </source>
</evidence>
<dbReference type="InterPro" id="IPR038770">
    <property type="entry name" value="Na+/solute_symporter_sf"/>
</dbReference>
<dbReference type="Gene3D" id="1.20.1530.20">
    <property type="match status" value="1"/>
</dbReference>
<evidence type="ECO:0000256" key="1">
    <source>
        <dbReference type="ARBA" id="ARBA00004651"/>
    </source>
</evidence>
<organism evidence="9 10">
    <name type="scientific">Pallidibacillus pasinlerensis</name>
    <dbReference type="NCBI Taxonomy" id="2703818"/>
    <lineage>
        <taxon>Bacteria</taxon>
        <taxon>Bacillati</taxon>
        <taxon>Bacillota</taxon>
        <taxon>Bacilli</taxon>
        <taxon>Bacillales</taxon>
        <taxon>Bacillaceae</taxon>
        <taxon>Pallidibacillus</taxon>
    </lineage>
</organism>
<comment type="subcellular location">
    <subcellularLocation>
        <location evidence="1">Cell membrane</location>
        <topology evidence="1">Multi-pass membrane protein</topology>
    </subcellularLocation>
</comment>
<keyword evidence="4" id="KW-1003">Cell membrane</keyword>
<feature type="transmembrane region" description="Helical" evidence="8">
    <location>
        <begin position="196"/>
        <end position="214"/>
    </location>
</feature>